<keyword evidence="3" id="KW-1185">Reference proteome</keyword>
<protein>
    <recommendedName>
        <fullName evidence="4">Terpene synthase</fullName>
    </recommendedName>
</protein>
<dbReference type="InterPro" id="IPR008949">
    <property type="entry name" value="Isoprenoid_synthase_dom_sf"/>
</dbReference>
<evidence type="ECO:0000313" key="3">
    <source>
        <dbReference type="Proteomes" id="UP001156398"/>
    </source>
</evidence>
<sequence>MRDDAGPLVVPELHCPVPPVVSPHARRLDRAVAAWATANGLCPTPGLRHRITHARFGTLAARTCPDATVERMELHAQWLALALFYDEAFFRPHREGLPDATGRASAAADAAMATVSALVPGGMPGGLPRGEADRRRYRLDVLSDLLNRTGTMARLEQYSRLGTALTLWLSRQVREEPAPPGPTAATPCLIMAEIASDCPITGDELAGDCLRRLTALATERAEWCLRVHTAARRRSVDELVPALPPLLRQGAEHHPQRALDRAARLHDESACTYHRLERSLTPLATPSVLAYLTLLRGWLRAQYDWSRPAAIMPGPLIVLPSARPFTTARLTAPVGGVAL</sequence>
<comment type="caution">
    <text evidence="2">The sequence shown here is derived from an EMBL/GenBank/DDBJ whole genome shotgun (WGS) entry which is preliminary data.</text>
</comment>
<accession>A0AA90H9D0</accession>
<reference evidence="2 3" key="1">
    <citation type="submission" date="2023-05" db="EMBL/GenBank/DDBJ databases">
        <title>Streptantibioticus silvisoli sp. nov., acidotolerant actinomycetes 1 from pine litter.</title>
        <authorList>
            <person name="Swiecimska M."/>
            <person name="Golinska P."/>
            <person name="Sangal V."/>
            <person name="Wachnowicz B."/>
            <person name="Goodfellow M."/>
        </authorList>
    </citation>
    <scope>NUCLEOTIDE SEQUENCE</scope>
    <source>
        <strain evidence="2">SL13</strain>
        <strain evidence="1 3">SL54</strain>
    </source>
</reference>
<dbReference type="EMBL" id="JABXJJ020000066">
    <property type="protein sequence ID" value="MDI5974256.1"/>
    <property type="molecule type" value="Genomic_DNA"/>
</dbReference>
<evidence type="ECO:0000313" key="1">
    <source>
        <dbReference type="EMBL" id="MDI5967102.1"/>
    </source>
</evidence>
<evidence type="ECO:0000313" key="2">
    <source>
        <dbReference type="EMBL" id="MDI5974256.1"/>
    </source>
</evidence>
<dbReference type="Gene3D" id="1.10.600.10">
    <property type="entry name" value="Farnesyl Diphosphate Synthase"/>
    <property type="match status" value="2"/>
</dbReference>
<proteinExistence type="predicted"/>
<name>A0AA90H9D0_9ACTN</name>
<dbReference type="AlphaFoldDB" id="A0AA90H9D0"/>
<gene>
    <name evidence="1" type="ORF">POF43_030990</name>
    <name evidence="2" type="ORF">POF50_033770</name>
</gene>
<evidence type="ECO:0008006" key="4">
    <source>
        <dbReference type="Google" id="ProtNLM"/>
    </source>
</evidence>
<organism evidence="2">
    <name type="scientific">Streptantibioticus silvisoli</name>
    <dbReference type="NCBI Taxonomy" id="2705255"/>
    <lineage>
        <taxon>Bacteria</taxon>
        <taxon>Bacillati</taxon>
        <taxon>Actinomycetota</taxon>
        <taxon>Actinomycetes</taxon>
        <taxon>Kitasatosporales</taxon>
        <taxon>Streptomycetaceae</taxon>
        <taxon>Streptantibioticus</taxon>
    </lineage>
</organism>
<dbReference type="EMBL" id="JAAGKO020000072">
    <property type="protein sequence ID" value="MDI5967102.1"/>
    <property type="molecule type" value="Genomic_DNA"/>
</dbReference>
<dbReference type="Proteomes" id="UP001156398">
    <property type="component" value="Unassembled WGS sequence"/>
</dbReference>
<dbReference type="SUPFAM" id="SSF48576">
    <property type="entry name" value="Terpenoid synthases"/>
    <property type="match status" value="1"/>
</dbReference>
<dbReference type="RefSeq" id="WP_271323009.1">
    <property type="nucleotide sequence ID" value="NZ_JAAGKO020000072.1"/>
</dbReference>